<dbReference type="EMBL" id="CAEQ01002286">
    <property type="protein sequence ID" value="CCD16451.1"/>
    <property type="molecule type" value="Genomic_DNA"/>
</dbReference>
<sequence length="193" mass="21581">MTQGKVKGREKRDEENRLLIDAQTTITGLARRLTLLEREVHEILQRERPDEMPEDSKAFAEELRMRLVSDKQILGLQTVLTRLDTSQTSSSKKAVTDPMTSEVQEKIPAALTFVHQRVKSQGKEASMLTDEIQYPRQKLSTTDTALQYMEQGKIMGGIQPAETPVPSDAPTVVHAKRGSMHQVMYGGPGHVEG</sequence>
<accession>F9WGL4</accession>
<keyword evidence="2" id="KW-1185">Reference proteome</keyword>
<comment type="caution">
    <text evidence="1">The sequence shown here is derived from an EMBL/GenBank/DDBJ whole genome shotgun (WGS) entry which is preliminary data.</text>
</comment>
<evidence type="ECO:0000313" key="2">
    <source>
        <dbReference type="Proteomes" id="UP000000702"/>
    </source>
</evidence>
<reference evidence="2" key="1">
    <citation type="submission" date="2011-07" db="EMBL/GenBank/DDBJ databases">
        <title>Divergent evolution of antigenic variation in African trypanosomes.</title>
        <authorList>
            <person name="Jackson A.P."/>
            <person name="Berry A."/>
            <person name="Allison H.C."/>
            <person name="Burton P."/>
            <person name="Anderson J."/>
            <person name="Aslett M."/>
            <person name="Brown R."/>
            <person name="Corton N."/>
            <person name="Harris D."/>
            <person name="Hauser H."/>
            <person name="Gamble J."/>
            <person name="Gilderthorp R."/>
            <person name="McQuillan J."/>
            <person name="Quail M.A."/>
            <person name="Sanders M."/>
            <person name="Van Tonder A."/>
            <person name="Ginger M.L."/>
            <person name="Donelson J.E."/>
            <person name="Field M.C."/>
            <person name="Barry J.D."/>
            <person name="Berriman M."/>
            <person name="Hertz-Fowler C."/>
        </authorList>
    </citation>
    <scope>NUCLEOTIDE SEQUENCE [LARGE SCALE GENOMIC DNA]</scope>
    <source>
        <strain evidence="2">IL3000</strain>
    </source>
</reference>
<proteinExistence type="predicted"/>
<reference evidence="1 2" key="2">
    <citation type="journal article" date="2012" name="Proc. Natl. Acad. Sci. U.S.A.">
        <title>Antigenic diversity is generated by distinct evolutionary mechanisms in African trypanosome species.</title>
        <authorList>
            <person name="Jackson A.P."/>
            <person name="Berry A."/>
            <person name="Aslett M."/>
            <person name="Allison H.C."/>
            <person name="Burton P."/>
            <person name="Vavrova-Anderson J."/>
            <person name="Brown R."/>
            <person name="Browne H."/>
            <person name="Corton N."/>
            <person name="Hauser H."/>
            <person name="Gamble J."/>
            <person name="Gilderthorp R."/>
            <person name="Marcello L."/>
            <person name="McQuillan J."/>
            <person name="Otto T.D."/>
            <person name="Quail M.A."/>
            <person name="Sanders M.J."/>
            <person name="van Tonder A."/>
            <person name="Ginger M.L."/>
            <person name="Field M.C."/>
            <person name="Barry J.D."/>
            <person name="Hertz-Fowler C."/>
            <person name="Berriman M."/>
        </authorList>
    </citation>
    <scope>NUCLEOTIDE SEQUENCE [LARGE SCALE GENOMIC DNA]</scope>
    <source>
        <strain evidence="1 2">IL3000</strain>
    </source>
</reference>
<dbReference type="Proteomes" id="UP000000702">
    <property type="component" value="Unassembled WGS sequence"/>
</dbReference>
<dbReference type="VEuPathDB" id="TriTrypDB:TcIL3000_0_13720"/>
<gene>
    <name evidence="1" type="ORF">TCIL3000_0_13720</name>
</gene>
<name>F9WGL4_TRYCI</name>
<dbReference type="AlphaFoldDB" id="F9WGL4"/>
<protein>
    <submittedName>
        <fullName evidence="1">WGS project CAEQ00000000 data, annotated contig 514</fullName>
    </submittedName>
</protein>
<organism evidence="1 2">
    <name type="scientific">Trypanosoma congolense (strain IL3000)</name>
    <dbReference type="NCBI Taxonomy" id="1068625"/>
    <lineage>
        <taxon>Eukaryota</taxon>
        <taxon>Discoba</taxon>
        <taxon>Euglenozoa</taxon>
        <taxon>Kinetoplastea</taxon>
        <taxon>Metakinetoplastina</taxon>
        <taxon>Trypanosomatida</taxon>
        <taxon>Trypanosomatidae</taxon>
        <taxon>Trypanosoma</taxon>
        <taxon>Nannomonas</taxon>
    </lineage>
</organism>
<evidence type="ECO:0000313" key="1">
    <source>
        <dbReference type="EMBL" id="CCD16451.1"/>
    </source>
</evidence>